<sequence>MLPKGYSRNYVGFLMREINYVMKVDHIVVKQKMDFLAIPYFDGDKPPNFQL</sequence>
<organism evidence="1">
    <name type="scientific">Physcomitrium patens</name>
    <name type="common">Spreading-leaved earth moss</name>
    <name type="synonym">Physcomitrella patens</name>
    <dbReference type="NCBI Taxonomy" id="3218"/>
    <lineage>
        <taxon>Eukaryota</taxon>
        <taxon>Viridiplantae</taxon>
        <taxon>Streptophyta</taxon>
        <taxon>Embryophyta</taxon>
        <taxon>Bryophyta</taxon>
        <taxon>Bryophytina</taxon>
        <taxon>Bryopsida</taxon>
        <taxon>Funariidae</taxon>
        <taxon>Funariales</taxon>
        <taxon>Funariaceae</taxon>
        <taxon>Physcomitrium</taxon>
    </lineage>
</organism>
<evidence type="ECO:0000313" key="2">
    <source>
        <dbReference type="EnsemblPlants" id="PAC:32985898.CDS.1"/>
    </source>
</evidence>
<reference evidence="1 3" key="1">
    <citation type="journal article" date="2008" name="Science">
        <title>The Physcomitrella genome reveals evolutionary insights into the conquest of land by plants.</title>
        <authorList>
            <person name="Rensing S."/>
            <person name="Lang D."/>
            <person name="Zimmer A."/>
            <person name="Terry A."/>
            <person name="Salamov A."/>
            <person name="Shapiro H."/>
            <person name="Nishiyama T."/>
            <person name="Perroud P.-F."/>
            <person name="Lindquist E."/>
            <person name="Kamisugi Y."/>
            <person name="Tanahashi T."/>
            <person name="Sakakibara K."/>
            <person name="Fujita T."/>
            <person name="Oishi K."/>
            <person name="Shin-I T."/>
            <person name="Kuroki Y."/>
            <person name="Toyoda A."/>
            <person name="Suzuki Y."/>
            <person name="Hashimoto A."/>
            <person name="Yamaguchi K."/>
            <person name="Sugano A."/>
            <person name="Kohara Y."/>
            <person name="Fujiyama A."/>
            <person name="Anterola A."/>
            <person name="Aoki S."/>
            <person name="Ashton N."/>
            <person name="Barbazuk W.B."/>
            <person name="Barker E."/>
            <person name="Bennetzen J."/>
            <person name="Bezanilla M."/>
            <person name="Blankenship R."/>
            <person name="Cho S.H."/>
            <person name="Dutcher S."/>
            <person name="Estelle M."/>
            <person name="Fawcett J.A."/>
            <person name="Gundlach H."/>
            <person name="Hanada K."/>
            <person name="Heyl A."/>
            <person name="Hicks K.A."/>
            <person name="Hugh J."/>
            <person name="Lohr M."/>
            <person name="Mayer K."/>
            <person name="Melkozernov A."/>
            <person name="Murata T."/>
            <person name="Nelson D."/>
            <person name="Pils B."/>
            <person name="Prigge M."/>
            <person name="Reiss B."/>
            <person name="Renner T."/>
            <person name="Rombauts S."/>
            <person name="Rushton P."/>
            <person name="Sanderfoot A."/>
            <person name="Schween G."/>
            <person name="Shiu S.-H."/>
            <person name="Stueber K."/>
            <person name="Theodoulou F.L."/>
            <person name="Tu H."/>
            <person name="Van de Peer Y."/>
            <person name="Verrier P.J."/>
            <person name="Waters E."/>
            <person name="Wood A."/>
            <person name="Yang L."/>
            <person name="Cove D."/>
            <person name="Cuming A."/>
            <person name="Hasebe M."/>
            <person name="Lucas S."/>
            <person name="Mishler D.B."/>
            <person name="Reski R."/>
            <person name="Grigoriev I."/>
            <person name="Quatrano R.S."/>
            <person name="Boore J.L."/>
        </authorList>
    </citation>
    <scope>NUCLEOTIDE SEQUENCE [LARGE SCALE GENOMIC DNA]</scope>
    <source>
        <strain evidence="2 3">cv. Gransden 2004</strain>
    </source>
</reference>
<evidence type="ECO:0000313" key="1">
    <source>
        <dbReference type="EMBL" id="PNR37329.1"/>
    </source>
</evidence>
<reference evidence="1 3" key="2">
    <citation type="journal article" date="2018" name="Plant J.">
        <title>The Physcomitrella patens chromosome-scale assembly reveals moss genome structure and evolution.</title>
        <authorList>
            <person name="Lang D."/>
            <person name="Ullrich K.K."/>
            <person name="Murat F."/>
            <person name="Fuchs J."/>
            <person name="Jenkins J."/>
            <person name="Haas F.B."/>
            <person name="Piednoel M."/>
            <person name="Gundlach H."/>
            <person name="Van Bel M."/>
            <person name="Meyberg R."/>
            <person name="Vives C."/>
            <person name="Morata J."/>
            <person name="Symeonidi A."/>
            <person name="Hiss M."/>
            <person name="Muchero W."/>
            <person name="Kamisugi Y."/>
            <person name="Saleh O."/>
            <person name="Blanc G."/>
            <person name="Decker E.L."/>
            <person name="van Gessel N."/>
            <person name="Grimwood J."/>
            <person name="Hayes R.D."/>
            <person name="Graham S.W."/>
            <person name="Gunter L.E."/>
            <person name="McDaniel S.F."/>
            <person name="Hoernstein S.N.W."/>
            <person name="Larsson A."/>
            <person name="Li F.W."/>
            <person name="Perroud P.F."/>
            <person name="Phillips J."/>
            <person name="Ranjan P."/>
            <person name="Rokshar D.S."/>
            <person name="Rothfels C.J."/>
            <person name="Schneider L."/>
            <person name="Shu S."/>
            <person name="Stevenson D.W."/>
            <person name="Thummler F."/>
            <person name="Tillich M."/>
            <person name="Villarreal Aguilar J.C."/>
            <person name="Widiez T."/>
            <person name="Wong G.K."/>
            <person name="Wymore A."/>
            <person name="Zhang Y."/>
            <person name="Zimmer A.D."/>
            <person name="Quatrano R.S."/>
            <person name="Mayer K.F.X."/>
            <person name="Goodstein D."/>
            <person name="Casacuberta J.M."/>
            <person name="Vandepoele K."/>
            <person name="Reski R."/>
            <person name="Cuming A.C."/>
            <person name="Tuskan G.A."/>
            <person name="Maumus F."/>
            <person name="Salse J."/>
            <person name="Schmutz J."/>
            <person name="Rensing S.A."/>
        </authorList>
    </citation>
    <scope>NUCLEOTIDE SEQUENCE [LARGE SCALE GENOMIC DNA]</scope>
    <source>
        <strain evidence="2 3">cv. Gransden 2004</strain>
    </source>
</reference>
<gene>
    <name evidence="1" type="ORF">PHYPA_020437</name>
</gene>
<dbReference type="Gramene" id="Pp3c16_3851V3.1">
    <property type="protein sequence ID" value="PAC:32985898.CDS.1"/>
    <property type="gene ID" value="Pp3c16_3851"/>
</dbReference>
<protein>
    <submittedName>
        <fullName evidence="1 2">Uncharacterized protein</fullName>
    </submittedName>
</protein>
<dbReference type="EnsemblPlants" id="Pp3c16_3851V3.1">
    <property type="protein sequence ID" value="PAC:32985898.CDS.1"/>
    <property type="gene ID" value="Pp3c16_3851"/>
</dbReference>
<dbReference type="Proteomes" id="UP000006727">
    <property type="component" value="Chromosome 16"/>
</dbReference>
<keyword evidence="3" id="KW-1185">Reference proteome</keyword>
<dbReference type="AlphaFoldDB" id="A0A2K1J733"/>
<evidence type="ECO:0000313" key="3">
    <source>
        <dbReference type="Proteomes" id="UP000006727"/>
    </source>
</evidence>
<reference evidence="2" key="3">
    <citation type="submission" date="2020-12" db="UniProtKB">
        <authorList>
            <consortium name="EnsemblPlants"/>
        </authorList>
    </citation>
    <scope>IDENTIFICATION</scope>
</reference>
<proteinExistence type="predicted"/>
<accession>A0A2K1J733</accession>
<dbReference type="InParanoid" id="A0A2K1J733"/>
<name>A0A2K1J733_PHYPA</name>
<dbReference type="EMBL" id="ABEU02000016">
    <property type="protein sequence ID" value="PNR37329.1"/>
    <property type="molecule type" value="Genomic_DNA"/>
</dbReference>